<dbReference type="RefSeq" id="WP_369941047.1">
    <property type="nucleotide sequence ID" value="NZ_JBCLUF010000007.1"/>
</dbReference>
<dbReference type="EMBL" id="JBCLUF010000007">
    <property type="protein sequence ID" value="MEY8661872.1"/>
    <property type="molecule type" value="Genomic_DNA"/>
</dbReference>
<accession>A0ABV4DQX9</accession>
<proteinExistence type="predicted"/>
<protein>
    <submittedName>
        <fullName evidence="1">Uncharacterized protein</fullName>
    </submittedName>
</protein>
<dbReference type="Proteomes" id="UP001565236">
    <property type="component" value="Unassembled WGS sequence"/>
</dbReference>
<evidence type="ECO:0000313" key="1">
    <source>
        <dbReference type="EMBL" id="MEY8661872.1"/>
    </source>
</evidence>
<gene>
    <name evidence="1" type="ORF">AALT52_03040</name>
</gene>
<reference evidence="1 2" key="1">
    <citation type="submission" date="2024-03" db="EMBL/GenBank/DDBJ databases">
        <title>Mouse gut bacterial collection (mGBC) of GemPharmatech.</title>
        <authorList>
            <person name="He Y."/>
            <person name="Dong L."/>
            <person name="Wu D."/>
            <person name="Gao X."/>
            <person name="Lin Z."/>
        </authorList>
    </citation>
    <scope>NUCLEOTIDE SEQUENCE [LARGE SCALE GENOMIC DNA]</scope>
    <source>
        <strain evidence="1 2">15-30</strain>
    </source>
</reference>
<name>A0ABV4DQX9_9LACO</name>
<comment type="caution">
    <text evidence="1">The sequence shown here is derived from an EMBL/GenBank/DDBJ whole genome shotgun (WGS) entry which is preliminary data.</text>
</comment>
<organism evidence="1 2">
    <name type="scientific">Ligilactobacillus faecis</name>
    <dbReference type="NCBI Taxonomy" id="762833"/>
    <lineage>
        <taxon>Bacteria</taxon>
        <taxon>Bacillati</taxon>
        <taxon>Bacillota</taxon>
        <taxon>Bacilli</taxon>
        <taxon>Lactobacillales</taxon>
        <taxon>Lactobacillaceae</taxon>
        <taxon>Ligilactobacillus</taxon>
    </lineage>
</organism>
<sequence length="234" mass="27459">MARQKTTPEDIKQALKKEIIRLGIQDNPSRTVYQKKYERGVAPSPNNAIKVTGMKWQDLMIDLGFEYDGKKNSGNVSGRNLTGLKATRYNYDDLKIRKEIMDRILWAIKKNGYTRIEDYKKNSKRDIGISYGTLQRHGFTWKDIIVAYKEKYGEPLIKNGEYERVNWNQFTNKELLDIVTKVVKDNGCTSLENYDKNYRLKYRTPYSSVLLKRFDVTVPELWRMIQINGDLPIK</sequence>
<evidence type="ECO:0000313" key="2">
    <source>
        <dbReference type="Proteomes" id="UP001565236"/>
    </source>
</evidence>
<keyword evidence="2" id="KW-1185">Reference proteome</keyword>